<evidence type="ECO:0000256" key="2">
    <source>
        <dbReference type="SAM" id="Phobius"/>
    </source>
</evidence>
<dbReference type="EMBL" id="MK327938">
    <property type="protein sequence ID" value="QBO63797.1"/>
    <property type="molecule type" value="Genomic_DNA"/>
</dbReference>
<keyword evidence="2" id="KW-0472">Membrane</keyword>
<feature type="region of interest" description="Disordered" evidence="1">
    <location>
        <begin position="84"/>
        <end position="125"/>
    </location>
</feature>
<feature type="compositionally biased region" description="Polar residues" evidence="1">
    <location>
        <begin position="99"/>
        <end position="125"/>
    </location>
</feature>
<evidence type="ECO:0000313" key="4">
    <source>
        <dbReference type="Proteomes" id="UP000294673"/>
    </source>
</evidence>
<gene>
    <name evidence="3" type="ORF">Goslar_00004</name>
</gene>
<organism evidence="3 4">
    <name type="scientific">Escherichia phage vB_EcoM_Goslar</name>
    <dbReference type="NCBI Taxonomy" id="2502409"/>
    <lineage>
        <taxon>Viruses</taxon>
        <taxon>Duplodnaviria</taxon>
        <taxon>Heunggongvirae</taxon>
        <taxon>Uroviricota</taxon>
        <taxon>Caudoviricetes</taxon>
        <taxon>Chimalliviridae</taxon>
        <taxon>Goslarvirus</taxon>
        <taxon>Goslarvirus goslar</taxon>
    </lineage>
</organism>
<sequence>MDKTFSLTDVEQQWFPIEVIERYFRLARKLDIPQQLHRLSARGWVMLKALRVGAKRFYAFLHEKLNCTCKTEYRHPRWFKSISSQKSKESIMTNKDQKMNNQPFEPTETTVDQESTKQSTSKQEETTMNVRYDNLDRDTLARLAESEIHRNEAEAEYMRRMALDQKPDRKWQYRAGVALTATSAAAMGAIALFYLKHTGLFDGLLGGSKPDTNEEAAS</sequence>
<protein>
    <submittedName>
        <fullName evidence="3">Uncharacterized protein</fullName>
    </submittedName>
</protein>
<proteinExistence type="predicted"/>
<dbReference type="Proteomes" id="UP000294673">
    <property type="component" value="Segment"/>
</dbReference>
<keyword evidence="4" id="KW-1185">Reference proteome</keyword>
<keyword evidence="2" id="KW-0812">Transmembrane</keyword>
<evidence type="ECO:0000313" key="3">
    <source>
        <dbReference type="EMBL" id="QBO63797.1"/>
    </source>
</evidence>
<organismHost>
    <name type="scientific">Escherichia coli</name>
    <dbReference type="NCBI Taxonomy" id="562"/>
</organismHost>
<evidence type="ECO:0000256" key="1">
    <source>
        <dbReference type="SAM" id="MobiDB-lite"/>
    </source>
</evidence>
<feature type="transmembrane region" description="Helical" evidence="2">
    <location>
        <begin position="175"/>
        <end position="195"/>
    </location>
</feature>
<reference evidence="3 4" key="1">
    <citation type="submission" date="2018-12" db="EMBL/GenBank/DDBJ databases">
        <title>Still something new to discover - new insights into E. coli phage diversity and taxonomy.</title>
        <authorList>
            <person name="Korf I.H.E."/>
            <person name="Adriaennsens E."/>
            <person name="Dreiseikelmann B."/>
            <person name="Kropinski A."/>
            <person name="Nimtz M."/>
            <person name="Meier-Kolthoff J.P."/>
            <person name="Rohde M."/>
            <person name="van Raaij M."/>
            <person name="Wittmann J."/>
        </authorList>
    </citation>
    <scope>NUCLEOTIDE SEQUENCE [LARGE SCALE GENOMIC DNA]</scope>
</reference>
<accession>A0A482GFN8</accession>
<keyword evidence="2" id="KW-1133">Transmembrane helix</keyword>
<name>A0A482GFN8_BPGOS</name>